<dbReference type="EMBL" id="JAXHPL010000109">
    <property type="protein sequence ID" value="MDY6487970.1"/>
    <property type="molecule type" value="Genomic_DNA"/>
</dbReference>
<evidence type="ECO:0000313" key="2">
    <source>
        <dbReference type="Proteomes" id="UP001278995"/>
    </source>
</evidence>
<dbReference type="AlphaFoldDB" id="A0AB35V1J6"/>
<evidence type="ECO:0000313" key="1">
    <source>
        <dbReference type="EMBL" id="MDY6487970.1"/>
    </source>
</evidence>
<reference evidence="1 2" key="1">
    <citation type="submission" date="2023-11" db="EMBL/GenBank/DDBJ databases">
        <title>The common occurrence of Acinetobacte faecalis in cattle feces and its emended description.</title>
        <authorList>
            <person name="Kyselkova M."/>
            <person name="Xanthopoulou K."/>
            <person name="Shestivska V."/>
            <person name="Spanelova P."/>
            <person name="Maixnerova M."/>
            <person name="Higgins P.G."/>
            <person name="Nemec A."/>
        </authorList>
    </citation>
    <scope>NUCLEOTIDE SEQUENCE [LARGE SCALE GENOMIC DNA]</scope>
    <source>
        <strain evidence="1 2">ANC 7483</strain>
    </source>
</reference>
<accession>A0AB35V1J6</accession>
<proteinExistence type="predicted"/>
<name>A0AB35V1J6_9GAMM</name>
<organism evidence="1 2">
    <name type="scientific">Acinetobacter faecalis</name>
    <dbReference type="NCBI Taxonomy" id="2665161"/>
    <lineage>
        <taxon>Bacteria</taxon>
        <taxon>Pseudomonadati</taxon>
        <taxon>Pseudomonadota</taxon>
        <taxon>Gammaproteobacteria</taxon>
        <taxon>Moraxellales</taxon>
        <taxon>Moraxellaceae</taxon>
        <taxon>Acinetobacter</taxon>
    </lineage>
</organism>
<dbReference type="Proteomes" id="UP001278995">
    <property type="component" value="Unassembled WGS sequence"/>
</dbReference>
<sequence>MQGPFSKIFLLNILIMVGSVAYAIEVKPFKFIKNNEGYPENIGLYKIKNKYSELYVKQYPFSIENSNRNAGFISEINPQCEILKKIYKQQQNTYVVTSTCGAWFGMSSPESHYFIYEFNDLAKLIKSETIEFKESLDITISELNSGIKITSSQSPKTGKKYDYEYKNGSLYDFSTSMNRNLVSKENDRICKGFYDQVYTQFKYSYVPGMTNLFEILSRHAYSWVPNKIKSSEELSDKLANDLKGKDLTQRRNVPYSRFKQDYCS</sequence>
<gene>
    <name evidence="1" type="ORF">SKM51_12340</name>
</gene>
<dbReference type="RefSeq" id="WP_180076624.1">
    <property type="nucleotide sequence ID" value="NZ_JAXHPL010000109.1"/>
</dbReference>
<protein>
    <submittedName>
        <fullName evidence="1">Uncharacterized protein</fullName>
    </submittedName>
</protein>
<comment type="caution">
    <text evidence="1">The sequence shown here is derived from an EMBL/GenBank/DDBJ whole genome shotgun (WGS) entry which is preliminary data.</text>
</comment>